<keyword evidence="1" id="KW-0732">Signal</keyword>
<dbReference type="InterPro" id="IPR013830">
    <property type="entry name" value="SGNH_hydro"/>
</dbReference>
<dbReference type="KEGG" id="pus:CKA81_06345"/>
<evidence type="ECO:0000313" key="3">
    <source>
        <dbReference type="EMBL" id="QAA93498.1"/>
    </source>
</evidence>
<dbReference type="Pfam" id="PF13472">
    <property type="entry name" value="Lipase_GDSL_2"/>
    <property type="match status" value="1"/>
</dbReference>
<dbReference type="InterPro" id="IPR036514">
    <property type="entry name" value="SGNH_hydro_sf"/>
</dbReference>
<feature type="signal peptide" evidence="1">
    <location>
        <begin position="1"/>
        <end position="23"/>
    </location>
</feature>
<accession>A0A410GB30</accession>
<protein>
    <submittedName>
        <fullName evidence="3">Arylesterase</fullName>
    </submittedName>
</protein>
<dbReference type="AlphaFoldDB" id="A0A410GB30"/>
<dbReference type="GO" id="GO:0004622">
    <property type="term" value="F:phosphatidylcholine lysophospholipase activity"/>
    <property type="evidence" value="ECO:0007669"/>
    <property type="project" value="TreeGrafter"/>
</dbReference>
<dbReference type="EMBL" id="CP022987">
    <property type="protein sequence ID" value="QAA93498.1"/>
    <property type="molecule type" value="Genomic_DNA"/>
</dbReference>
<dbReference type="Gene3D" id="3.40.50.1110">
    <property type="entry name" value="SGNH hydrolase"/>
    <property type="match status" value="1"/>
</dbReference>
<dbReference type="OrthoDB" id="9786188at2"/>
<dbReference type="InterPro" id="IPR051532">
    <property type="entry name" value="Ester_Hydrolysis_Enzymes"/>
</dbReference>
<reference evidence="3 4" key="1">
    <citation type="submission" date="2017-08" db="EMBL/GenBank/DDBJ databases">
        <authorList>
            <person name="Park S.-J."/>
            <person name="Kim H."/>
        </authorList>
    </citation>
    <scope>NUCLEOTIDE SEQUENCE [LARGE SCALE GENOMIC DNA]</scope>
    <source>
        <strain evidence="4">ye3</strain>
    </source>
</reference>
<dbReference type="CDD" id="cd01822">
    <property type="entry name" value="Lysophospholipase_L1_like"/>
    <property type="match status" value="1"/>
</dbReference>
<organism evidence="3 4">
    <name type="scientific">Pollutimonas thiosulfatoxidans</name>
    <dbReference type="NCBI Taxonomy" id="2028345"/>
    <lineage>
        <taxon>Bacteria</taxon>
        <taxon>Pseudomonadati</taxon>
        <taxon>Pseudomonadota</taxon>
        <taxon>Betaproteobacteria</taxon>
        <taxon>Burkholderiales</taxon>
        <taxon>Alcaligenaceae</taxon>
        <taxon>Pollutimonas</taxon>
    </lineage>
</organism>
<dbReference type="RefSeq" id="WP_128354543.1">
    <property type="nucleotide sequence ID" value="NZ_CP022987.1"/>
</dbReference>
<sequence>MRIHWRSLIMAVLCWVSLGTAWAASADAKNNAGHTILVVGDSLSAEYGIARGSGWVALTAQRLKSDHQDYQIRNASISGDTTSGGLARLPVALQTHMPAIVIIELGSNDALRGLSLDMTEQNLETMITLSQQGGAKVLLVGMQIPPNYGKQYADRFRDMYVALAQRTGVALVPFLLEGMATDPAMFLSDGIHPNEDAQALLAKNVWQHLAPLL</sequence>
<name>A0A410GB30_9BURK</name>
<evidence type="ECO:0000259" key="2">
    <source>
        <dbReference type="Pfam" id="PF13472"/>
    </source>
</evidence>
<keyword evidence="4" id="KW-1185">Reference proteome</keyword>
<feature type="domain" description="SGNH hydrolase-type esterase" evidence="2">
    <location>
        <begin position="38"/>
        <end position="199"/>
    </location>
</feature>
<proteinExistence type="predicted"/>
<evidence type="ECO:0000313" key="4">
    <source>
        <dbReference type="Proteomes" id="UP000283474"/>
    </source>
</evidence>
<dbReference type="SUPFAM" id="SSF52266">
    <property type="entry name" value="SGNH hydrolase"/>
    <property type="match status" value="1"/>
</dbReference>
<dbReference type="PANTHER" id="PTHR30383:SF24">
    <property type="entry name" value="THIOESTERASE 1_PROTEASE 1_LYSOPHOSPHOLIPASE L1"/>
    <property type="match status" value="1"/>
</dbReference>
<dbReference type="Proteomes" id="UP000283474">
    <property type="component" value="Chromosome"/>
</dbReference>
<feature type="chain" id="PRO_5019498447" evidence="1">
    <location>
        <begin position="24"/>
        <end position="213"/>
    </location>
</feature>
<gene>
    <name evidence="3" type="ORF">CKA81_06345</name>
</gene>
<dbReference type="PANTHER" id="PTHR30383">
    <property type="entry name" value="THIOESTERASE 1/PROTEASE 1/LYSOPHOSPHOLIPASE L1"/>
    <property type="match status" value="1"/>
</dbReference>
<evidence type="ECO:0000256" key="1">
    <source>
        <dbReference type="SAM" id="SignalP"/>
    </source>
</evidence>